<dbReference type="GO" id="GO:0006935">
    <property type="term" value="P:chemotaxis"/>
    <property type="evidence" value="ECO:0007669"/>
    <property type="project" value="InterPro"/>
</dbReference>
<dbReference type="PANTHER" id="PTHR32089">
    <property type="entry name" value="METHYL-ACCEPTING CHEMOTAXIS PROTEIN MCPB"/>
    <property type="match status" value="1"/>
</dbReference>
<keyword evidence="4" id="KW-1133">Transmembrane helix</keyword>
<dbReference type="PRINTS" id="PR00260">
    <property type="entry name" value="CHEMTRNSDUCR"/>
</dbReference>
<comment type="caution">
    <text evidence="6">The sequence shown here is derived from an EMBL/GenBank/DDBJ whole genome shotgun (WGS) entry which is preliminary data.</text>
</comment>
<keyword evidence="4" id="KW-0472">Membrane</keyword>
<evidence type="ECO:0000256" key="1">
    <source>
        <dbReference type="ARBA" id="ARBA00023224"/>
    </source>
</evidence>
<dbReference type="Gene3D" id="1.10.287.950">
    <property type="entry name" value="Methyl-accepting chemotaxis protein"/>
    <property type="match status" value="1"/>
</dbReference>
<accession>A0A1F6GQH9</accession>
<dbReference type="EMBL" id="MFNF01000046">
    <property type="protein sequence ID" value="OGH00384.1"/>
    <property type="molecule type" value="Genomic_DNA"/>
</dbReference>
<dbReference type="SUPFAM" id="SSF58104">
    <property type="entry name" value="Methyl-accepting chemotaxis protein (MCP) signaling domain"/>
    <property type="match status" value="1"/>
</dbReference>
<evidence type="ECO:0000313" key="6">
    <source>
        <dbReference type="EMBL" id="OGH00384.1"/>
    </source>
</evidence>
<dbReference type="Pfam" id="PF00015">
    <property type="entry name" value="MCPsignal"/>
    <property type="match status" value="1"/>
</dbReference>
<dbReference type="GO" id="GO:0016020">
    <property type="term" value="C:membrane"/>
    <property type="evidence" value="ECO:0007669"/>
    <property type="project" value="InterPro"/>
</dbReference>
<evidence type="ECO:0000256" key="3">
    <source>
        <dbReference type="PROSITE-ProRule" id="PRU00284"/>
    </source>
</evidence>
<feature type="transmembrane region" description="Helical" evidence="4">
    <location>
        <begin position="190"/>
        <end position="211"/>
    </location>
</feature>
<evidence type="ECO:0000256" key="4">
    <source>
        <dbReference type="SAM" id="Phobius"/>
    </source>
</evidence>
<gene>
    <name evidence="6" type="ORF">A2557_09300</name>
</gene>
<dbReference type="InterPro" id="IPR004090">
    <property type="entry name" value="Chemotax_Me-accpt_rcpt"/>
</dbReference>
<dbReference type="PROSITE" id="PS50111">
    <property type="entry name" value="CHEMOTAXIS_TRANSDUC_2"/>
    <property type="match status" value="1"/>
</dbReference>
<dbReference type="PANTHER" id="PTHR32089:SF112">
    <property type="entry name" value="LYSOZYME-LIKE PROTEIN-RELATED"/>
    <property type="match status" value="1"/>
</dbReference>
<proteinExistence type="inferred from homology"/>
<evidence type="ECO:0000259" key="5">
    <source>
        <dbReference type="PROSITE" id="PS50111"/>
    </source>
</evidence>
<dbReference type="AlphaFoldDB" id="A0A1F6GQH9"/>
<comment type="similarity">
    <text evidence="2">Belongs to the methyl-accepting chemotaxis (MCP) protein family.</text>
</comment>
<evidence type="ECO:0000256" key="2">
    <source>
        <dbReference type="ARBA" id="ARBA00029447"/>
    </source>
</evidence>
<dbReference type="GO" id="GO:0007165">
    <property type="term" value="P:signal transduction"/>
    <property type="evidence" value="ECO:0007669"/>
    <property type="project" value="UniProtKB-KW"/>
</dbReference>
<dbReference type="Proteomes" id="UP000177583">
    <property type="component" value="Unassembled WGS sequence"/>
</dbReference>
<sequence length="525" mass="57376">MNIRNKILMVLLLPLLILAGLSLWSFKVGEDVYNSINQVGQVNFPNAILAKTMDKNIVQIQQWLTDISATQGKDGLDDGFEEAKKNYEEFMAGLKTFRTHFESIGDQKQVEATEILAKRVEAYYQMGQKMAHEYIEGGTTRGNKIMGDFDQTATALSEVLGPFTVHQVNEAQLQMDQSIEQMNQFRWRTLVLSFLAIAASLGVGIIITGNITSSLMDLKKVVVEVEASKNLNVILKVAGKDECAQTKTAFSNLLATFAQVIRGISTYTFTLSSSTTELAATVENIERVAKEVNSGTEQSAQAINRTSDDLSALDQGGKRMEEKAGEVLSLSQSALADTDQSREALKNIQDAMGRIGESTGQVIKHTQDIAKIGTQTNLLSLNASIEAAKAGEFGRGFAVVAKEVKSLADRSAITIQQINRLIEMTFAQVNMGAMVVMNATMVVGGLINKVGQIGEKANEMAAEVKQQRERTTEVSNLAREINKVASGTSTSMNELANSIRQVDQTVHELDKMAENLKEQLSTFKV</sequence>
<feature type="domain" description="Methyl-accepting transducer" evidence="5">
    <location>
        <begin position="274"/>
        <end position="496"/>
    </location>
</feature>
<keyword evidence="4" id="KW-0812">Transmembrane</keyword>
<reference evidence="6 7" key="1">
    <citation type="journal article" date="2016" name="Nat. Commun.">
        <title>Thousands of microbial genomes shed light on interconnected biogeochemical processes in an aquifer system.</title>
        <authorList>
            <person name="Anantharaman K."/>
            <person name="Brown C.T."/>
            <person name="Hug L.A."/>
            <person name="Sharon I."/>
            <person name="Castelle C.J."/>
            <person name="Probst A.J."/>
            <person name="Thomas B.C."/>
            <person name="Singh A."/>
            <person name="Wilkins M.J."/>
            <person name="Karaoz U."/>
            <person name="Brodie E.L."/>
            <person name="Williams K.H."/>
            <person name="Hubbard S.S."/>
            <person name="Banfield J.F."/>
        </authorList>
    </citation>
    <scope>NUCLEOTIDE SEQUENCE [LARGE SCALE GENOMIC DNA]</scope>
</reference>
<keyword evidence="1 3" id="KW-0807">Transducer</keyword>
<dbReference type="InterPro" id="IPR004089">
    <property type="entry name" value="MCPsignal_dom"/>
</dbReference>
<evidence type="ECO:0000313" key="7">
    <source>
        <dbReference type="Proteomes" id="UP000177583"/>
    </source>
</evidence>
<name>A0A1F6GQH9_9PROT</name>
<dbReference type="GO" id="GO:0004888">
    <property type="term" value="F:transmembrane signaling receptor activity"/>
    <property type="evidence" value="ECO:0007669"/>
    <property type="project" value="InterPro"/>
</dbReference>
<protein>
    <recommendedName>
        <fullName evidence="5">Methyl-accepting transducer domain-containing protein</fullName>
    </recommendedName>
</protein>
<dbReference type="SMART" id="SM00283">
    <property type="entry name" value="MA"/>
    <property type="match status" value="1"/>
</dbReference>
<organism evidence="6 7">
    <name type="scientific">Candidatus Lambdaproteobacteria bacterium RIFOXYD2_FULL_56_26</name>
    <dbReference type="NCBI Taxonomy" id="1817773"/>
    <lineage>
        <taxon>Bacteria</taxon>
        <taxon>Pseudomonadati</taxon>
        <taxon>Pseudomonadota</taxon>
        <taxon>Candidatus Lambdaproteobacteria</taxon>
    </lineage>
</organism>